<keyword evidence="2" id="KW-1185">Reference proteome</keyword>
<feature type="non-terminal residue" evidence="1">
    <location>
        <position position="1"/>
    </location>
</feature>
<dbReference type="EMBL" id="JAUTDP010000001">
    <property type="protein sequence ID" value="KAK3403014.1"/>
    <property type="molecule type" value="Genomic_DNA"/>
</dbReference>
<organism evidence="1 2">
    <name type="scientific">Sordaria brevicollis</name>
    <dbReference type="NCBI Taxonomy" id="83679"/>
    <lineage>
        <taxon>Eukaryota</taxon>
        <taxon>Fungi</taxon>
        <taxon>Dikarya</taxon>
        <taxon>Ascomycota</taxon>
        <taxon>Pezizomycotina</taxon>
        <taxon>Sordariomycetes</taxon>
        <taxon>Sordariomycetidae</taxon>
        <taxon>Sordariales</taxon>
        <taxon>Sordariaceae</taxon>
        <taxon>Sordaria</taxon>
    </lineage>
</organism>
<gene>
    <name evidence="1" type="ORF">B0T20DRAFT_343454</name>
</gene>
<reference evidence="1" key="2">
    <citation type="submission" date="2023-07" db="EMBL/GenBank/DDBJ databases">
        <authorList>
            <consortium name="Lawrence Berkeley National Laboratory"/>
            <person name="Haridas S."/>
            <person name="Hensen N."/>
            <person name="Bonometti L."/>
            <person name="Westerberg I."/>
            <person name="Brannstrom I.O."/>
            <person name="Guillou S."/>
            <person name="Cros-Aarteil S."/>
            <person name="Calhoun S."/>
            <person name="Kuo A."/>
            <person name="Mondo S."/>
            <person name="Pangilinan J."/>
            <person name="Riley R."/>
            <person name="LaButti K."/>
            <person name="Andreopoulos B."/>
            <person name="Lipzen A."/>
            <person name="Chen C."/>
            <person name="Yanf M."/>
            <person name="Daum C."/>
            <person name="Ng V."/>
            <person name="Clum A."/>
            <person name="Steindorff A."/>
            <person name="Ohm R."/>
            <person name="Martin F."/>
            <person name="Silar P."/>
            <person name="Natvig D."/>
            <person name="Lalanne C."/>
            <person name="Gautier V."/>
            <person name="Ament-velasquez S.L."/>
            <person name="Kruys A."/>
            <person name="Hutchinson M.I."/>
            <person name="Powell A.J."/>
            <person name="Barry K."/>
            <person name="Miller A.N."/>
            <person name="Grigoriev I.V."/>
            <person name="Debuchy R."/>
            <person name="Gladieux P."/>
            <person name="Thoren M.H."/>
            <person name="Johannesson H."/>
        </authorList>
    </citation>
    <scope>NUCLEOTIDE SEQUENCE</scope>
    <source>
        <strain evidence="1">FGSC 1904</strain>
    </source>
</reference>
<comment type="caution">
    <text evidence="1">The sequence shown here is derived from an EMBL/GenBank/DDBJ whole genome shotgun (WGS) entry which is preliminary data.</text>
</comment>
<protein>
    <submittedName>
        <fullName evidence="1">Uncharacterized protein</fullName>
    </submittedName>
</protein>
<evidence type="ECO:0000313" key="1">
    <source>
        <dbReference type="EMBL" id="KAK3403014.1"/>
    </source>
</evidence>
<evidence type="ECO:0000313" key="2">
    <source>
        <dbReference type="Proteomes" id="UP001281003"/>
    </source>
</evidence>
<reference evidence="1" key="1">
    <citation type="journal article" date="2023" name="Mol. Phylogenet. Evol.">
        <title>Genome-scale phylogeny and comparative genomics of the fungal order Sordariales.</title>
        <authorList>
            <person name="Hensen N."/>
            <person name="Bonometti L."/>
            <person name="Westerberg I."/>
            <person name="Brannstrom I.O."/>
            <person name="Guillou S."/>
            <person name="Cros-Aarteil S."/>
            <person name="Calhoun S."/>
            <person name="Haridas S."/>
            <person name="Kuo A."/>
            <person name="Mondo S."/>
            <person name="Pangilinan J."/>
            <person name="Riley R."/>
            <person name="LaButti K."/>
            <person name="Andreopoulos B."/>
            <person name="Lipzen A."/>
            <person name="Chen C."/>
            <person name="Yan M."/>
            <person name="Daum C."/>
            <person name="Ng V."/>
            <person name="Clum A."/>
            <person name="Steindorff A."/>
            <person name="Ohm R.A."/>
            <person name="Martin F."/>
            <person name="Silar P."/>
            <person name="Natvig D.O."/>
            <person name="Lalanne C."/>
            <person name="Gautier V."/>
            <person name="Ament-Velasquez S.L."/>
            <person name="Kruys A."/>
            <person name="Hutchinson M.I."/>
            <person name="Powell A.J."/>
            <person name="Barry K."/>
            <person name="Miller A.N."/>
            <person name="Grigoriev I.V."/>
            <person name="Debuchy R."/>
            <person name="Gladieux P."/>
            <person name="Hiltunen Thoren M."/>
            <person name="Johannesson H."/>
        </authorList>
    </citation>
    <scope>NUCLEOTIDE SEQUENCE</scope>
    <source>
        <strain evidence="1">FGSC 1904</strain>
    </source>
</reference>
<dbReference type="AlphaFoldDB" id="A0AAE0UH04"/>
<sequence length="51" mass="6447">NFKPYFVNNLYNIKIFNKLLVYLYTEYYNYNRKEKAIYKFNDLKFEINGDF</sequence>
<accession>A0AAE0UH04</accession>
<proteinExistence type="predicted"/>
<name>A0AAE0UH04_SORBR</name>
<dbReference type="Proteomes" id="UP001281003">
    <property type="component" value="Unassembled WGS sequence"/>
</dbReference>